<dbReference type="Gene3D" id="1.10.10.10">
    <property type="entry name" value="Winged helix-like DNA-binding domain superfamily/Winged helix DNA-binding domain"/>
    <property type="match status" value="1"/>
</dbReference>
<dbReference type="HOGENOM" id="CLU_111585_5_1_9"/>
<dbReference type="InterPro" id="IPR011991">
    <property type="entry name" value="ArsR-like_HTH"/>
</dbReference>
<feature type="domain" description="HTH hxlR-type" evidence="4">
    <location>
        <begin position="20"/>
        <end position="118"/>
    </location>
</feature>
<evidence type="ECO:0000259" key="4">
    <source>
        <dbReference type="PROSITE" id="PS51118"/>
    </source>
</evidence>
<dbReference type="EMBL" id="AP009049">
    <property type="protein sequence ID" value="BAH05707.1"/>
    <property type="molecule type" value="Genomic_DNA"/>
</dbReference>
<gene>
    <name evidence="5" type="ordered locus">CKR_0656</name>
</gene>
<dbReference type="SUPFAM" id="SSF46785">
    <property type="entry name" value="Winged helix' DNA-binding domain"/>
    <property type="match status" value="1"/>
</dbReference>
<dbReference type="Proteomes" id="UP000007969">
    <property type="component" value="Chromosome"/>
</dbReference>
<dbReference type="AlphaFoldDB" id="B9DZN2"/>
<dbReference type="Pfam" id="PF01638">
    <property type="entry name" value="HxlR"/>
    <property type="match status" value="1"/>
</dbReference>
<keyword evidence="3" id="KW-0804">Transcription</keyword>
<evidence type="ECO:0000313" key="5">
    <source>
        <dbReference type="EMBL" id="BAH05707.1"/>
    </source>
</evidence>
<reference evidence="6" key="1">
    <citation type="submission" date="2005-09" db="EMBL/GenBank/DDBJ databases">
        <title>Complete genome sequence of Clostridium kluyveri and comparative genomics of Clostridia species.</title>
        <authorList>
            <person name="Inui M."/>
            <person name="Nonaka H."/>
            <person name="Shinoda Y."/>
            <person name="Ikenaga Y."/>
            <person name="Abe M."/>
            <person name="Naito K."/>
            <person name="Vertes A.A."/>
            <person name="Yukawa H."/>
        </authorList>
    </citation>
    <scope>NUCLEOTIDE SEQUENCE [LARGE SCALE GENOMIC DNA]</scope>
    <source>
        <strain evidence="6">NBRC 12016</strain>
    </source>
</reference>
<dbReference type="InterPro" id="IPR036390">
    <property type="entry name" value="WH_DNA-bd_sf"/>
</dbReference>
<proteinExistence type="predicted"/>
<keyword evidence="1" id="KW-0805">Transcription regulation</keyword>
<protein>
    <recommendedName>
        <fullName evidence="4">HTH hxlR-type domain-containing protein</fullName>
    </recommendedName>
</protein>
<dbReference type="CDD" id="cd00090">
    <property type="entry name" value="HTH_ARSR"/>
    <property type="match status" value="1"/>
</dbReference>
<sequence>MKNRLLRKDRVLMDNEIKFCPVSVAQNILMGKWKLSILWILKDKTRRFNELQKLMTTISRGVLTQQLRELERDKLVNRKVYREVPPKVEYSLTEIGKSFIPIMVQIIEWGAEYIEKVNNCNMDICILNKFPCQKCHEMLQTNKKK</sequence>
<dbReference type="PANTHER" id="PTHR33204">
    <property type="entry name" value="TRANSCRIPTIONAL REGULATOR, MARR FAMILY"/>
    <property type="match status" value="1"/>
</dbReference>
<evidence type="ECO:0000256" key="3">
    <source>
        <dbReference type="ARBA" id="ARBA00023163"/>
    </source>
</evidence>
<evidence type="ECO:0000256" key="1">
    <source>
        <dbReference type="ARBA" id="ARBA00023015"/>
    </source>
</evidence>
<dbReference type="PANTHER" id="PTHR33204:SF29">
    <property type="entry name" value="TRANSCRIPTIONAL REGULATOR"/>
    <property type="match status" value="1"/>
</dbReference>
<dbReference type="KEGG" id="ckr:CKR_0656"/>
<organism evidence="5 6">
    <name type="scientific">Clostridium kluyveri (strain NBRC 12016)</name>
    <dbReference type="NCBI Taxonomy" id="583346"/>
    <lineage>
        <taxon>Bacteria</taxon>
        <taxon>Bacillati</taxon>
        <taxon>Bacillota</taxon>
        <taxon>Clostridia</taxon>
        <taxon>Eubacteriales</taxon>
        <taxon>Clostridiaceae</taxon>
        <taxon>Clostridium</taxon>
    </lineage>
</organism>
<dbReference type="PROSITE" id="PS51118">
    <property type="entry name" value="HTH_HXLR"/>
    <property type="match status" value="1"/>
</dbReference>
<dbReference type="GO" id="GO:0003677">
    <property type="term" value="F:DNA binding"/>
    <property type="evidence" value="ECO:0007669"/>
    <property type="project" value="UniProtKB-KW"/>
</dbReference>
<evidence type="ECO:0000256" key="2">
    <source>
        <dbReference type="ARBA" id="ARBA00023125"/>
    </source>
</evidence>
<evidence type="ECO:0000313" key="6">
    <source>
        <dbReference type="Proteomes" id="UP000007969"/>
    </source>
</evidence>
<dbReference type="InterPro" id="IPR036388">
    <property type="entry name" value="WH-like_DNA-bd_sf"/>
</dbReference>
<dbReference type="InterPro" id="IPR002577">
    <property type="entry name" value="HTH_HxlR"/>
</dbReference>
<keyword evidence="2" id="KW-0238">DNA-binding</keyword>
<accession>B9DZN2</accession>
<name>B9DZN2_CLOK1</name>